<evidence type="ECO:0000313" key="2">
    <source>
        <dbReference type="EMBL" id="GCB84444.1"/>
    </source>
</evidence>
<sequence>ELPSPYLLVYCIKPFKERNRHVFLKGVPVTVHVEGIERNLRGFKVRPNTVYMMRITHGDFTWMVKKKFKHFEELHRDLLKHKFKARVIKPLA</sequence>
<dbReference type="OrthoDB" id="9826716at2759"/>
<evidence type="ECO:0000313" key="3">
    <source>
        <dbReference type="Proteomes" id="UP000288216"/>
    </source>
</evidence>
<dbReference type="EMBL" id="BFAA01075223">
    <property type="protein sequence ID" value="GCB84444.1"/>
    <property type="molecule type" value="Genomic_DNA"/>
</dbReference>
<dbReference type="AlphaFoldDB" id="A0A401QGD4"/>
<protein>
    <recommendedName>
        <fullName evidence="1">PX domain-containing protein</fullName>
    </recommendedName>
</protein>
<dbReference type="STRING" id="75743.A0A401QGD4"/>
<accession>A0A401QGD4</accession>
<name>A0A401QGD4_SCYTO</name>
<dbReference type="Pfam" id="PF00787">
    <property type="entry name" value="PX"/>
    <property type="match status" value="1"/>
</dbReference>
<dbReference type="Proteomes" id="UP000288216">
    <property type="component" value="Unassembled WGS sequence"/>
</dbReference>
<gene>
    <name evidence="2" type="ORF">scyTo_0025183</name>
</gene>
<reference evidence="2 3" key="1">
    <citation type="journal article" date="2018" name="Nat. Ecol. Evol.">
        <title>Shark genomes provide insights into elasmobranch evolution and the origin of vertebrates.</title>
        <authorList>
            <person name="Hara Y"/>
            <person name="Yamaguchi K"/>
            <person name="Onimaru K"/>
            <person name="Kadota M"/>
            <person name="Koyanagi M"/>
            <person name="Keeley SD"/>
            <person name="Tatsumi K"/>
            <person name="Tanaka K"/>
            <person name="Motone F"/>
            <person name="Kageyama Y"/>
            <person name="Nozu R"/>
            <person name="Adachi N"/>
            <person name="Nishimura O"/>
            <person name="Nakagawa R"/>
            <person name="Tanegashima C"/>
            <person name="Kiyatake I"/>
            <person name="Matsumoto R"/>
            <person name="Murakumo K"/>
            <person name="Nishida K"/>
            <person name="Terakita A"/>
            <person name="Kuratani S"/>
            <person name="Sato K"/>
            <person name="Hyodo S Kuraku.S."/>
        </authorList>
    </citation>
    <scope>NUCLEOTIDE SEQUENCE [LARGE SCALE GENOMIC DNA]</scope>
</reference>
<dbReference type="Gene3D" id="3.30.1520.10">
    <property type="entry name" value="Phox-like domain"/>
    <property type="match status" value="1"/>
</dbReference>
<feature type="non-terminal residue" evidence="2">
    <location>
        <position position="1"/>
    </location>
</feature>
<evidence type="ECO:0000259" key="1">
    <source>
        <dbReference type="Pfam" id="PF00787"/>
    </source>
</evidence>
<dbReference type="InterPro" id="IPR036871">
    <property type="entry name" value="PX_dom_sf"/>
</dbReference>
<comment type="caution">
    <text evidence="2">The sequence shown here is derived from an EMBL/GenBank/DDBJ whole genome shotgun (WGS) entry which is preliminary data.</text>
</comment>
<dbReference type="InterPro" id="IPR001683">
    <property type="entry name" value="PX_dom"/>
</dbReference>
<keyword evidence="3" id="KW-1185">Reference proteome</keyword>
<feature type="domain" description="PX" evidence="1">
    <location>
        <begin position="56"/>
        <end position="90"/>
    </location>
</feature>
<dbReference type="GO" id="GO:0035091">
    <property type="term" value="F:phosphatidylinositol binding"/>
    <property type="evidence" value="ECO:0007669"/>
    <property type="project" value="InterPro"/>
</dbReference>
<dbReference type="SUPFAM" id="SSF64268">
    <property type="entry name" value="PX domain"/>
    <property type="match status" value="1"/>
</dbReference>
<proteinExistence type="predicted"/>
<feature type="non-terminal residue" evidence="2">
    <location>
        <position position="92"/>
    </location>
</feature>
<organism evidence="2 3">
    <name type="scientific">Scyliorhinus torazame</name>
    <name type="common">Cloudy catshark</name>
    <name type="synonym">Catulus torazame</name>
    <dbReference type="NCBI Taxonomy" id="75743"/>
    <lineage>
        <taxon>Eukaryota</taxon>
        <taxon>Metazoa</taxon>
        <taxon>Chordata</taxon>
        <taxon>Craniata</taxon>
        <taxon>Vertebrata</taxon>
        <taxon>Chondrichthyes</taxon>
        <taxon>Elasmobranchii</taxon>
        <taxon>Galeomorphii</taxon>
        <taxon>Galeoidea</taxon>
        <taxon>Carcharhiniformes</taxon>
        <taxon>Scyliorhinidae</taxon>
        <taxon>Scyliorhinus</taxon>
    </lineage>
</organism>